<keyword evidence="5 12" id="KW-0997">Cell inner membrane</keyword>
<feature type="transmembrane region" description="Helical" evidence="13">
    <location>
        <begin position="70"/>
        <end position="93"/>
    </location>
</feature>
<evidence type="ECO:0000256" key="8">
    <source>
        <dbReference type="ARBA" id="ARBA00022958"/>
    </source>
</evidence>
<feature type="transmembrane region" description="Helical" evidence="13">
    <location>
        <begin position="455"/>
        <end position="478"/>
    </location>
</feature>
<feature type="transmembrane region" description="Helical" evidence="13">
    <location>
        <begin position="335"/>
        <end position="354"/>
    </location>
</feature>
<keyword evidence="3 12" id="KW-0813">Transport</keyword>
<dbReference type="PIRSF" id="PIRSF006247">
    <property type="entry name" value="TrkH"/>
    <property type="match status" value="1"/>
</dbReference>
<evidence type="ECO:0000256" key="2">
    <source>
        <dbReference type="ARBA" id="ARBA00009137"/>
    </source>
</evidence>
<comment type="similarity">
    <text evidence="2 12">Belongs to the TrkH potassium transport family.</text>
</comment>
<feature type="transmembrane region" description="Helical" evidence="13">
    <location>
        <begin position="182"/>
        <end position="200"/>
    </location>
</feature>
<feature type="transmembrane region" description="Helical" evidence="13">
    <location>
        <begin position="272"/>
        <end position="293"/>
    </location>
</feature>
<name>A0ABM9I1N1_9GAMM</name>
<evidence type="ECO:0000313" key="15">
    <source>
        <dbReference type="Proteomes" id="UP001162030"/>
    </source>
</evidence>
<evidence type="ECO:0000256" key="12">
    <source>
        <dbReference type="PIRNR" id="PIRNR006247"/>
    </source>
</evidence>
<keyword evidence="10 12" id="KW-0406">Ion transport</keyword>
<dbReference type="InterPro" id="IPR004772">
    <property type="entry name" value="TrkH"/>
</dbReference>
<organism evidence="14 15">
    <name type="scientific">Methylocaldum szegediense</name>
    <dbReference type="NCBI Taxonomy" id="73780"/>
    <lineage>
        <taxon>Bacteria</taxon>
        <taxon>Pseudomonadati</taxon>
        <taxon>Pseudomonadota</taxon>
        <taxon>Gammaproteobacteria</taxon>
        <taxon>Methylococcales</taxon>
        <taxon>Methylococcaceae</taxon>
        <taxon>Methylocaldum</taxon>
    </lineage>
</organism>
<evidence type="ECO:0000256" key="13">
    <source>
        <dbReference type="SAM" id="Phobius"/>
    </source>
</evidence>
<feature type="transmembrane region" description="Helical" evidence="13">
    <location>
        <begin position="39"/>
        <end position="58"/>
    </location>
</feature>
<dbReference type="PANTHER" id="PTHR32024:SF2">
    <property type="entry name" value="TRK SYSTEM POTASSIUM UPTAKE PROTEIN TRKG-RELATED"/>
    <property type="match status" value="1"/>
</dbReference>
<dbReference type="RefSeq" id="WP_026611818.1">
    <property type="nucleotide sequence ID" value="NZ_OX458333.1"/>
</dbReference>
<feature type="transmembrane region" description="Helical" evidence="13">
    <location>
        <begin position="136"/>
        <end position="161"/>
    </location>
</feature>
<evidence type="ECO:0000256" key="11">
    <source>
        <dbReference type="ARBA" id="ARBA00023136"/>
    </source>
</evidence>
<keyword evidence="11 12" id="KW-0472">Membrane</keyword>
<dbReference type="InterPro" id="IPR003445">
    <property type="entry name" value="Cat_transpt"/>
</dbReference>
<reference evidence="14 15" key="1">
    <citation type="submission" date="2023-03" db="EMBL/GenBank/DDBJ databases">
        <authorList>
            <person name="Pearce D."/>
        </authorList>
    </citation>
    <scope>NUCLEOTIDE SEQUENCE [LARGE SCALE GENOMIC DNA]</scope>
    <source>
        <strain evidence="14">Msz</strain>
    </source>
</reference>
<evidence type="ECO:0000256" key="5">
    <source>
        <dbReference type="ARBA" id="ARBA00022519"/>
    </source>
</evidence>
<evidence type="ECO:0000313" key="14">
    <source>
        <dbReference type="EMBL" id="CAI8831061.1"/>
    </source>
</evidence>
<keyword evidence="4 12" id="KW-1003">Cell membrane</keyword>
<protein>
    <recommendedName>
        <fullName evidence="12">Trk system potassium uptake protein</fullName>
    </recommendedName>
</protein>
<keyword evidence="9 13" id="KW-1133">Transmembrane helix</keyword>
<comment type="function">
    <text evidence="12">Low-affinity potassium transport system. Interacts with Trk system potassium uptake protein TrkA.</text>
</comment>
<keyword evidence="7 13" id="KW-0812">Transmembrane</keyword>
<evidence type="ECO:0000256" key="10">
    <source>
        <dbReference type="ARBA" id="ARBA00023065"/>
    </source>
</evidence>
<feature type="transmembrane region" description="Helical" evidence="13">
    <location>
        <begin position="241"/>
        <end position="260"/>
    </location>
</feature>
<dbReference type="EMBL" id="OX458333">
    <property type="protein sequence ID" value="CAI8831061.1"/>
    <property type="molecule type" value="Genomic_DNA"/>
</dbReference>
<dbReference type="Proteomes" id="UP001162030">
    <property type="component" value="Chromosome"/>
</dbReference>
<evidence type="ECO:0000256" key="6">
    <source>
        <dbReference type="ARBA" id="ARBA00022538"/>
    </source>
</evidence>
<comment type="subcellular location">
    <subcellularLocation>
        <location evidence="1 12">Cell inner membrane</location>
        <topology evidence="1 12">Multi-pass membrane protein</topology>
    </subcellularLocation>
</comment>
<feature type="transmembrane region" description="Helical" evidence="13">
    <location>
        <begin position="393"/>
        <end position="417"/>
    </location>
</feature>
<dbReference type="PANTHER" id="PTHR32024">
    <property type="entry name" value="TRK SYSTEM POTASSIUM UPTAKE PROTEIN TRKG-RELATED"/>
    <property type="match status" value="1"/>
</dbReference>
<dbReference type="Pfam" id="PF02386">
    <property type="entry name" value="TrkH"/>
    <property type="match status" value="1"/>
</dbReference>
<gene>
    <name evidence="14" type="primary">trkH</name>
    <name evidence="14" type="ORF">MSZNOR_2144</name>
</gene>
<accession>A0ABM9I1N1</accession>
<evidence type="ECO:0000256" key="4">
    <source>
        <dbReference type="ARBA" id="ARBA00022475"/>
    </source>
</evidence>
<keyword evidence="8 12" id="KW-0630">Potassium</keyword>
<keyword evidence="6 12" id="KW-0633">Potassium transport</keyword>
<evidence type="ECO:0000256" key="1">
    <source>
        <dbReference type="ARBA" id="ARBA00004429"/>
    </source>
</evidence>
<keyword evidence="15" id="KW-1185">Reference proteome</keyword>
<evidence type="ECO:0000256" key="9">
    <source>
        <dbReference type="ARBA" id="ARBA00022989"/>
    </source>
</evidence>
<sequence>MNRILSLARVFGLMLMVFSATYALPIATSLIYRDGTVLLFIQDMLLTLGAGGLLWITTRNFQRELKAKDGFLLVVLAWTGMAAFATFPLMSYLKDLSFTDAYFEAMSGLSTTGATVLTELDRLPPAINLWRHELNWLGGMGIIVLVVAILPVLGVGGRQLFMAETPGPMKETKLTPRITETAKNLWLVYAGITIACILALHNAGMSWFDAVCHAFSAMGLGGFSTHDASIGYFNSPAIESVLIIFMLIAGMNFATHFLAIHNKSLSPYKHDIEAAPFLIMTLGSCVGIAFYLWKTGTYSDFWTALRHASFNLVSIATDCGYTSVDFDRWPMFAPLWMLFLSSIVTCTGSTGSGIKMMRTLILLKQSQLQMFLLAHPTAVNPLKLGNMVIQSPIVLSVLGFIFVYFMSIVIVTLLLVISGMDFISAFSAAIACINNVGPGLHEVGPNTNYAALTDFQKWICILTMFLGRIEVFTAFILFTPAYWRK</sequence>
<evidence type="ECO:0000256" key="3">
    <source>
        <dbReference type="ARBA" id="ARBA00022448"/>
    </source>
</evidence>
<evidence type="ECO:0000256" key="7">
    <source>
        <dbReference type="ARBA" id="ARBA00022692"/>
    </source>
</evidence>
<proteinExistence type="inferred from homology"/>